<dbReference type="RefSeq" id="WP_319062904.1">
    <property type="nucleotide sequence ID" value="NZ_JARAYT010000019.1"/>
</dbReference>
<evidence type="ECO:0000313" key="2">
    <source>
        <dbReference type="Proteomes" id="UP001271274"/>
    </source>
</evidence>
<comment type="caution">
    <text evidence="1">The sequence shown here is derived from an EMBL/GenBank/DDBJ whole genome shotgun (WGS) entry which is preliminary data.</text>
</comment>
<reference evidence="1 2" key="1">
    <citation type="journal article" date="2023" name="Microb. Genom.">
        <title>Mesoterricola silvestris gen. nov., sp. nov., Mesoterricola sediminis sp. nov., Geothrix oryzae sp. nov., Geothrix edaphica sp. nov., Geothrix rubra sp. nov., and Geothrix limicola sp. nov., six novel members of Acidobacteriota isolated from soils.</title>
        <authorList>
            <person name="Weisberg A.J."/>
            <person name="Pearce E."/>
            <person name="Kramer C.G."/>
            <person name="Chang J.H."/>
            <person name="Clarke C.R."/>
        </authorList>
    </citation>
    <scope>NUCLEOTIDE SEQUENCE [LARGE SCALE GENOMIC DNA]</scope>
    <source>
        <strain evidence="1 2">ID09-01A</strain>
    </source>
</reference>
<gene>
    <name evidence="1" type="ORF">PV662_28265</name>
</gene>
<dbReference type="EMBL" id="JARAYU010000011">
    <property type="protein sequence ID" value="MDX3703589.1"/>
    <property type="molecule type" value="Genomic_DNA"/>
</dbReference>
<dbReference type="Proteomes" id="UP001271274">
    <property type="component" value="Unassembled WGS sequence"/>
</dbReference>
<sequence>MSQNNTFNHDKDDKVDWFFAHMDQVANAHIADLLFGAGYGEQTSVEPTAET</sequence>
<evidence type="ECO:0000313" key="1">
    <source>
        <dbReference type="EMBL" id="MDX3703589.1"/>
    </source>
</evidence>
<accession>A0ABU4NMN5</accession>
<name>A0ABU4NMN5_9ACTN</name>
<keyword evidence="2" id="KW-1185">Reference proteome</keyword>
<organism evidence="1 2">
    <name type="scientific">Streptomyces europaeiscabiei</name>
    <dbReference type="NCBI Taxonomy" id="146819"/>
    <lineage>
        <taxon>Bacteria</taxon>
        <taxon>Bacillati</taxon>
        <taxon>Actinomycetota</taxon>
        <taxon>Actinomycetes</taxon>
        <taxon>Kitasatosporales</taxon>
        <taxon>Streptomycetaceae</taxon>
        <taxon>Streptomyces</taxon>
    </lineage>
</organism>
<protein>
    <submittedName>
        <fullName evidence="1">Uncharacterized protein</fullName>
    </submittedName>
</protein>
<proteinExistence type="predicted"/>